<proteinExistence type="predicted"/>
<dbReference type="SUPFAM" id="SSF52833">
    <property type="entry name" value="Thioredoxin-like"/>
    <property type="match status" value="1"/>
</dbReference>
<evidence type="ECO:0000313" key="2">
    <source>
        <dbReference type="EMBL" id="RXW31134.1"/>
    </source>
</evidence>
<dbReference type="EMBL" id="PPCV01000013">
    <property type="protein sequence ID" value="RXW31134.1"/>
    <property type="molecule type" value="Genomic_DNA"/>
</dbReference>
<reference evidence="2 3" key="1">
    <citation type="submission" date="2018-01" db="EMBL/GenBank/DDBJ databases">
        <title>Lactibacter flavus gen. nov., sp. nov., a novel bacterium of the family Propionibacteriaceae isolated from raw milk and dairy products.</title>
        <authorList>
            <person name="Wenning M."/>
            <person name="Breitenwieser F."/>
            <person name="Huptas C."/>
            <person name="von Neubeck M."/>
            <person name="Busse H.-J."/>
            <person name="Scherer S."/>
        </authorList>
    </citation>
    <scope>NUCLEOTIDE SEQUENCE [LARGE SCALE GENOMIC DNA]</scope>
    <source>
        <strain evidence="2 3">VG341</strain>
    </source>
</reference>
<keyword evidence="3" id="KW-1185">Reference proteome</keyword>
<dbReference type="Pfam" id="PF00085">
    <property type="entry name" value="Thioredoxin"/>
    <property type="match status" value="1"/>
</dbReference>
<gene>
    <name evidence="2" type="ORF">C1706_13725</name>
</gene>
<protein>
    <submittedName>
        <fullName evidence="2">Thioredoxin</fullName>
    </submittedName>
</protein>
<feature type="domain" description="Thioredoxin" evidence="1">
    <location>
        <begin position="8"/>
        <end position="138"/>
    </location>
</feature>
<dbReference type="AlphaFoldDB" id="A0A4Q2EFS1"/>
<dbReference type="Gene3D" id="3.40.30.10">
    <property type="entry name" value="Glutaredoxin"/>
    <property type="match status" value="1"/>
</dbReference>
<dbReference type="InterPro" id="IPR013766">
    <property type="entry name" value="Thioredoxin_domain"/>
</dbReference>
<dbReference type="OrthoDB" id="1495530at2"/>
<organism evidence="2 3">
    <name type="scientific">Propioniciclava flava</name>
    <dbReference type="NCBI Taxonomy" id="2072026"/>
    <lineage>
        <taxon>Bacteria</taxon>
        <taxon>Bacillati</taxon>
        <taxon>Actinomycetota</taxon>
        <taxon>Actinomycetes</taxon>
        <taxon>Propionibacteriales</taxon>
        <taxon>Propionibacteriaceae</taxon>
        <taxon>Propioniciclava</taxon>
    </lineage>
</organism>
<dbReference type="PROSITE" id="PS51352">
    <property type="entry name" value="THIOREDOXIN_2"/>
    <property type="match status" value="1"/>
</dbReference>
<dbReference type="Proteomes" id="UP000290624">
    <property type="component" value="Unassembled WGS sequence"/>
</dbReference>
<sequence>MTGLWVLLGAVVVALSFGLYRHLTDGRARAVAVSSVPHLDATGLGRDLGDQATFVQFSSTVCAPCRATRALLADVTAARPGVVHIEVDAETRLDLVERFGIMRTPTVLLLDSDGLVRRRIVGAPRKAEVLDALDEAIHAA</sequence>
<dbReference type="InterPro" id="IPR036249">
    <property type="entry name" value="Thioredoxin-like_sf"/>
</dbReference>
<accession>A0A4Q2EFS1</accession>
<comment type="caution">
    <text evidence="2">The sequence shown here is derived from an EMBL/GenBank/DDBJ whole genome shotgun (WGS) entry which is preliminary data.</text>
</comment>
<name>A0A4Q2EFS1_9ACTN</name>
<dbReference type="CDD" id="cd02947">
    <property type="entry name" value="TRX_family"/>
    <property type="match status" value="1"/>
</dbReference>
<evidence type="ECO:0000313" key="3">
    <source>
        <dbReference type="Proteomes" id="UP000290624"/>
    </source>
</evidence>
<evidence type="ECO:0000259" key="1">
    <source>
        <dbReference type="PROSITE" id="PS51352"/>
    </source>
</evidence>